<feature type="compositionally biased region" description="Low complexity" evidence="1">
    <location>
        <begin position="174"/>
        <end position="186"/>
    </location>
</feature>
<feature type="compositionally biased region" description="Polar residues" evidence="1">
    <location>
        <begin position="238"/>
        <end position="250"/>
    </location>
</feature>
<accession>A0A3B3SUM3</accession>
<sequence length="706" mass="77259">MCTCEAQPVLDRCVHVKHSTAEMLQLQLILQTCRVNVCPTHLTTAHKQPRMTRLQHPSTPVHEVRTLPTAQHGDGGGAEPRLLVSRTQSPPPPVPWVTAGGGTRPWSARCPTRRPSPSPEPRARVAAGLRPPSPDRVRARSATPTPSRNLPREDKEECVHSASTRTGRKLTRQSPSPRLASSLPRPTQTSPAPQPETQRPSTPLVFQKTAGTITFQLQHNPASRITETWTKSQFTSKLRHGSASNTQNIEAESRVPSPIGMSRKGGLYSAGLSTPVRCYVPIRGSRPSARQPSTAVHLMEGAGRPLQVSNFIRTFSPTKQSRSKASEEHLLGVLTPAESGADVGLVDHPPSSYSSYGLLINSSITEGARRSRSQALQSSAKNPLIYPGRYGESLDNNCALIAPPELGRAEGVREISKRYFFTPPPISPEEEATLYRSLEHEILSNLKLLNTHTDDDSSLEGGQDGGGMGRAGDRFCTNDPVPCPSKPSCQNLPAAEDRAATDSNGRSSVVMDDLATGSFLLYPSDIQARTLELRAGNHQASKPGTENSMGCSVESTDLTETTQERQDFGVTNPSANRAPKVFTMAQYRDLTLKSSIPITPSSKLRRVLKRPERVPSIYKLKLRPRVRPRQDNRPERKPSRIPTPLFYRRGQPGRGSQREKRRDDTEAAPCCLDSSTKSKEDTPVSLPRAKMAAKETVGDQAKETWL</sequence>
<feature type="compositionally biased region" description="Basic and acidic residues" evidence="1">
    <location>
        <begin position="692"/>
        <end position="706"/>
    </location>
</feature>
<reference evidence="2" key="1">
    <citation type="submission" date="2025-08" db="UniProtKB">
        <authorList>
            <consortium name="Ensembl"/>
        </authorList>
    </citation>
    <scope>IDENTIFICATION</scope>
</reference>
<proteinExistence type="predicted"/>
<dbReference type="AlphaFoldDB" id="A0A3B3SUM3"/>
<dbReference type="Ensembl" id="ENSPKIT00000014721.1">
    <property type="protein sequence ID" value="ENSPKIP00000033826.1"/>
    <property type="gene ID" value="ENSPKIG00000013395.1"/>
</dbReference>
<feature type="region of interest" description="Disordered" evidence="1">
    <location>
        <begin position="67"/>
        <end position="202"/>
    </location>
</feature>
<dbReference type="STRING" id="1676925.ENSPKIP00000033826"/>
<feature type="compositionally biased region" description="Polar residues" evidence="1">
    <location>
        <begin position="187"/>
        <end position="201"/>
    </location>
</feature>
<reference evidence="2" key="2">
    <citation type="submission" date="2025-09" db="UniProtKB">
        <authorList>
            <consortium name="Ensembl"/>
        </authorList>
    </citation>
    <scope>IDENTIFICATION</scope>
</reference>
<feature type="region of interest" description="Disordered" evidence="1">
    <location>
        <begin position="622"/>
        <end position="706"/>
    </location>
</feature>
<protein>
    <submittedName>
        <fullName evidence="2">Uncharacterized protein</fullName>
    </submittedName>
</protein>
<dbReference type="Proteomes" id="UP000261540">
    <property type="component" value="Unplaced"/>
</dbReference>
<feature type="region of interest" description="Disordered" evidence="1">
    <location>
        <begin position="454"/>
        <end position="473"/>
    </location>
</feature>
<feature type="compositionally biased region" description="Basic and acidic residues" evidence="1">
    <location>
        <begin position="656"/>
        <end position="665"/>
    </location>
</feature>
<keyword evidence="3" id="KW-1185">Reference proteome</keyword>
<organism evidence="2 3">
    <name type="scientific">Paramormyrops kingsleyae</name>
    <dbReference type="NCBI Taxonomy" id="1676925"/>
    <lineage>
        <taxon>Eukaryota</taxon>
        <taxon>Metazoa</taxon>
        <taxon>Chordata</taxon>
        <taxon>Craniata</taxon>
        <taxon>Vertebrata</taxon>
        <taxon>Euteleostomi</taxon>
        <taxon>Actinopterygii</taxon>
        <taxon>Neopterygii</taxon>
        <taxon>Teleostei</taxon>
        <taxon>Osteoglossocephala</taxon>
        <taxon>Osteoglossomorpha</taxon>
        <taxon>Osteoglossiformes</taxon>
        <taxon>Mormyridae</taxon>
        <taxon>Paramormyrops</taxon>
    </lineage>
</organism>
<dbReference type="GeneTree" id="ENSGT01060000249314"/>
<evidence type="ECO:0000313" key="3">
    <source>
        <dbReference type="Proteomes" id="UP000261540"/>
    </source>
</evidence>
<name>A0A3B3SUM3_9TELE</name>
<feature type="compositionally biased region" description="Basic and acidic residues" evidence="1">
    <location>
        <begin position="150"/>
        <end position="159"/>
    </location>
</feature>
<evidence type="ECO:0000313" key="2">
    <source>
        <dbReference type="Ensembl" id="ENSPKIP00000033826.1"/>
    </source>
</evidence>
<evidence type="ECO:0000256" key="1">
    <source>
        <dbReference type="SAM" id="MobiDB-lite"/>
    </source>
</evidence>
<feature type="compositionally biased region" description="Basic and acidic residues" evidence="1">
    <location>
        <begin position="628"/>
        <end position="638"/>
    </location>
</feature>
<feature type="region of interest" description="Disordered" evidence="1">
    <location>
        <begin position="238"/>
        <end position="262"/>
    </location>
</feature>